<dbReference type="Pfam" id="PF20736">
    <property type="entry name" value="Glyco_hydro127M"/>
    <property type="match status" value="1"/>
</dbReference>
<dbReference type="Proteomes" id="UP000199150">
    <property type="component" value="Unassembled WGS sequence"/>
</dbReference>
<evidence type="ECO:0008006" key="6">
    <source>
        <dbReference type="Google" id="ProtNLM"/>
    </source>
</evidence>
<dbReference type="EMBL" id="FMTS01000001">
    <property type="protein sequence ID" value="SCW43612.1"/>
    <property type="molecule type" value="Genomic_DNA"/>
</dbReference>
<dbReference type="RefSeq" id="WP_245678860.1">
    <property type="nucleotide sequence ID" value="NZ_CBCRYE010000001.1"/>
</dbReference>
<dbReference type="Pfam" id="PF07944">
    <property type="entry name" value="Beta-AFase-like_GH127_cat"/>
    <property type="match status" value="1"/>
</dbReference>
<feature type="domain" description="Glycoside hydrolase GH146 substrate-binding" evidence="2">
    <location>
        <begin position="661"/>
        <end position="795"/>
    </location>
</feature>
<dbReference type="PANTHER" id="PTHR31151:SF0">
    <property type="entry name" value="PROLINE-TRNA LIGASE (DUF1680)"/>
    <property type="match status" value="1"/>
</dbReference>
<feature type="domain" description="Non-reducing end beta-L-arabinofuranosidase-like GH127 middle" evidence="3">
    <location>
        <begin position="452"/>
        <end position="546"/>
    </location>
</feature>
<evidence type="ECO:0000259" key="3">
    <source>
        <dbReference type="Pfam" id="PF20736"/>
    </source>
</evidence>
<organism evidence="4 5">
    <name type="scientific">Asticcacaulis taihuensis</name>
    <dbReference type="NCBI Taxonomy" id="260084"/>
    <lineage>
        <taxon>Bacteria</taxon>
        <taxon>Pseudomonadati</taxon>
        <taxon>Pseudomonadota</taxon>
        <taxon>Alphaproteobacteria</taxon>
        <taxon>Caulobacterales</taxon>
        <taxon>Caulobacteraceae</taxon>
        <taxon>Asticcacaulis</taxon>
    </lineage>
</organism>
<dbReference type="PROSITE" id="PS51318">
    <property type="entry name" value="TAT"/>
    <property type="match status" value="1"/>
</dbReference>
<dbReference type="GO" id="GO:0005975">
    <property type="term" value="P:carbohydrate metabolic process"/>
    <property type="evidence" value="ECO:0007669"/>
    <property type="project" value="InterPro"/>
</dbReference>
<proteinExistence type="predicted"/>
<name>A0A1G4QGG9_9CAUL</name>
<sequence length="805" mass="89286">MTRPILPDMTTLDRRFLLRGAAAGSLLASIGGVANAREAGITVPSVAQPVPMENVRLLSSPFNDAVEANIKYLMFLSPDRFLHNYHKFAGLPVKGEIYGGWESDTIAGEGLGHYLSALSLMYAQTGNVECLNRVTYIVNELAKVQAAQGDGYTGAIMRKRKDGTLVDGKEIFPEIMAGDIRSAGFDLNGAWSPYYSLHKLFAGLLDADKYCGNKKAIDVAVGFGGYIEKVFAALDDEQTQKMLNCEYGGLNESFAELYMRTNDPRWLKLSQRIYDKKVLDPLKAGEDKLANFHANTQIPKLIALARLHEITGDASDAKAASFFWQRVTQHHSFVIGGNADREYFFEPDTIATHITEQTCESCNSYNMLKLTRHLYSWSPDASYFDYYERAHLNHILAQQNPKTGMFAYMMPLMSGTAREFSSPENDFWCCVLTGIESHSKHGDSIYWQSDDTLFVNLYIPSTLNWAAQKAAFQLDTKYPYDGHIAFKVTQLAGAKTFTLALRIPAWAANSKILVNGKPALATSAKGYALVRRKWRAGDVVTLDLPLDLRFEHTAGDEKVVALLRGPMVLTVDLGAAEDKWEGDAPALVGADLLAGITPVSVEQAVYKTNGIGRPGDMTFKPFYAQWERRNATYFSKYNDAEWAEAQVAYKAEQARLKDEAARSVDVMHLGEMQPERDHNLKSEISYPVIYRGRQGRDARTLGFFSFEMNTQRDGKDVGPLILQATYWGSENNRVFDILVDGVAIAHERLTGRQPGAWIDVDYPIPLELTKGKAKVTIKFDPKEGKTAGPVFGVKLFTAAAAGTTA</sequence>
<dbReference type="InterPro" id="IPR006311">
    <property type="entry name" value="TAT_signal"/>
</dbReference>
<dbReference type="InterPro" id="IPR049046">
    <property type="entry name" value="Beta-AFase-like_GH127_middle"/>
</dbReference>
<gene>
    <name evidence="4" type="ORF">SAMN02927928_1214</name>
</gene>
<reference evidence="5" key="1">
    <citation type="submission" date="2016-10" db="EMBL/GenBank/DDBJ databases">
        <authorList>
            <person name="Varghese N."/>
            <person name="Submissions S."/>
        </authorList>
    </citation>
    <scope>NUCLEOTIDE SEQUENCE [LARGE SCALE GENOMIC DNA]</scope>
    <source>
        <strain evidence="5">CGMCC 1.3431</strain>
    </source>
</reference>
<evidence type="ECO:0000259" key="1">
    <source>
        <dbReference type="Pfam" id="PF07944"/>
    </source>
</evidence>
<dbReference type="InterPro" id="IPR046544">
    <property type="entry name" value="GH146_SB_dom"/>
</dbReference>
<dbReference type="InterPro" id="IPR008928">
    <property type="entry name" value="6-hairpin_glycosidase_sf"/>
</dbReference>
<dbReference type="Pfam" id="PF20620">
    <property type="entry name" value="DUF6805"/>
    <property type="match status" value="1"/>
</dbReference>
<evidence type="ECO:0000313" key="4">
    <source>
        <dbReference type="EMBL" id="SCW43612.1"/>
    </source>
</evidence>
<dbReference type="PANTHER" id="PTHR31151">
    <property type="entry name" value="PROLINE-TRNA LIGASE (DUF1680)"/>
    <property type="match status" value="1"/>
</dbReference>
<dbReference type="SUPFAM" id="SSF48208">
    <property type="entry name" value="Six-hairpin glycosidases"/>
    <property type="match status" value="1"/>
</dbReference>
<evidence type="ECO:0000313" key="5">
    <source>
        <dbReference type="Proteomes" id="UP000199150"/>
    </source>
</evidence>
<accession>A0A1G4QGG9</accession>
<feature type="domain" description="Non-reducing end beta-L-arabinofuranosidase-like GH127 catalytic" evidence="1">
    <location>
        <begin position="54"/>
        <end position="442"/>
    </location>
</feature>
<dbReference type="STRING" id="260084.SAMN02927928_1214"/>
<evidence type="ECO:0000259" key="2">
    <source>
        <dbReference type="Pfam" id="PF20620"/>
    </source>
</evidence>
<keyword evidence="5" id="KW-1185">Reference proteome</keyword>
<dbReference type="AlphaFoldDB" id="A0A1G4QGG9"/>
<dbReference type="InterPro" id="IPR012878">
    <property type="entry name" value="Beta-AFase-like_GH127_cat"/>
</dbReference>
<protein>
    <recommendedName>
        <fullName evidence="6">DUF1680 family protein</fullName>
    </recommendedName>
</protein>